<sequence>MSKWDKVDNAYEFLLKKEGQASTFTKKELAKSTGWKEASVTTYIAKRWYDFIEKQGSGKYKPISISTLSKEEFRDLHSQKLVKKSLLVNKPPRTEKEIALYKAREFAILAVSVYNNPTINLKTYGYIVNITIAWTALFHAVFEKNKIDYFCKVKGGKYKFIDGEKKAFDLSECSKTFWKGKANPVMENIKFLIGLRNKIEHRSLPELDFIVAGECQSCLTNFENMIVQEFGDEYSLNANLAISMQLSQISQKSQERAIKEFQSKNYNVIRKYIKDFQDGLTDDVKTSQEYRLSVFLVPKLKNHAKSSDMTIEFIKAEPGTKDELEQYEKGIAYIKGDVESPYKVKPTTVVKQVNMAIEGRFTMHNHTQARKKYKARPIVNKLGFKEKYCGWVEGHDGYLYTKEWVDFLVAELGDQEKYDKLRKYRAKLKHDK</sequence>
<protein>
    <recommendedName>
        <fullName evidence="1">DUF3644 domain-containing protein</fullName>
    </recommendedName>
</protein>
<name>A0A3B0YTP1_9ZZZZ</name>
<feature type="domain" description="DUF3644" evidence="1">
    <location>
        <begin position="100"/>
        <end position="279"/>
    </location>
</feature>
<accession>A0A3B0YTP1</accession>
<evidence type="ECO:0000259" key="1">
    <source>
        <dbReference type="Pfam" id="PF12358"/>
    </source>
</evidence>
<dbReference type="Pfam" id="PF12358">
    <property type="entry name" value="DUF3644"/>
    <property type="match status" value="1"/>
</dbReference>
<dbReference type="InterPro" id="IPR022104">
    <property type="entry name" value="DUF3644"/>
</dbReference>
<evidence type="ECO:0000313" key="2">
    <source>
        <dbReference type="EMBL" id="VAW71856.1"/>
    </source>
</evidence>
<proteinExistence type="predicted"/>
<dbReference type="EMBL" id="UOFL01000033">
    <property type="protein sequence ID" value="VAW71856.1"/>
    <property type="molecule type" value="Genomic_DNA"/>
</dbReference>
<reference evidence="2" key="1">
    <citation type="submission" date="2018-06" db="EMBL/GenBank/DDBJ databases">
        <authorList>
            <person name="Zhirakovskaya E."/>
        </authorList>
    </citation>
    <scope>NUCLEOTIDE SEQUENCE</scope>
</reference>
<gene>
    <name evidence="2" type="ORF">MNBD_GAMMA12-1795</name>
</gene>
<organism evidence="2">
    <name type="scientific">hydrothermal vent metagenome</name>
    <dbReference type="NCBI Taxonomy" id="652676"/>
    <lineage>
        <taxon>unclassified sequences</taxon>
        <taxon>metagenomes</taxon>
        <taxon>ecological metagenomes</taxon>
    </lineage>
</organism>
<dbReference type="AlphaFoldDB" id="A0A3B0YTP1"/>